<gene>
    <name evidence="2" type="ORF">RM697_10040</name>
</gene>
<sequence length="162" mass="18911">MNIGVIIIFHNNVTDINPEDFIENINSTEHIKMCLVDNESKDETLEKLLEIKEACMDKVSIVQIKKKVNRESAKRAGARYLFNDFDLKHIGFIDTNNLIEQNYNINEIVNSLCTEKDEIIAFNKEIKRKRHIKSTLFKSVFSLLEYFKNQDSDNNNIQQSLL</sequence>
<dbReference type="Proteomes" id="UP001259492">
    <property type="component" value="Unassembled WGS sequence"/>
</dbReference>
<dbReference type="RefSeq" id="WP_311427754.1">
    <property type="nucleotide sequence ID" value="NZ_JAVRIA010000005.1"/>
</dbReference>
<dbReference type="Pfam" id="PF00535">
    <property type="entry name" value="Glycos_transf_2"/>
    <property type="match status" value="1"/>
</dbReference>
<comment type="caution">
    <text evidence="2">The sequence shown here is derived from an EMBL/GenBank/DDBJ whole genome shotgun (WGS) entry which is preliminary data.</text>
</comment>
<name>A0ABU2YMU7_9FLAO</name>
<accession>A0ABU2YMU7</accession>
<evidence type="ECO:0000313" key="3">
    <source>
        <dbReference type="Proteomes" id="UP001259492"/>
    </source>
</evidence>
<dbReference type="InterPro" id="IPR001173">
    <property type="entry name" value="Glyco_trans_2-like"/>
</dbReference>
<evidence type="ECO:0000259" key="1">
    <source>
        <dbReference type="Pfam" id="PF00535"/>
    </source>
</evidence>
<reference evidence="2 3" key="1">
    <citation type="submission" date="2023-09" db="EMBL/GenBank/DDBJ databases">
        <authorList>
            <person name="Rey-Velasco X."/>
        </authorList>
    </citation>
    <scope>NUCLEOTIDE SEQUENCE [LARGE SCALE GENOMIC DNA]</scope>
    <source>
        <strain evidence="2 3">W332</strain>
    </source>
</reference>
<feature type="domain" description="Glycosyltransferase 2-like" evidence="1">
    <location>
        <begin position="5"/>
        <end position="126"/>
    </location>
</feature>
<protein>
    <submittedName>
        <fullName evidence="2">Family 2 glycosyl transferase</fullName>
    </submittedName>
</protein>
<dbReference type="EMBL" id="JAVRIA010000005">
    <property type="protein sequence ID" value="MDT0558989.1"/>
    <property type="molecule type" value="Genomic_DNA"/>
</dbReference>
<keyword evidence="2" id="KW-0808">Transferase</keyword>
<dbReference type="GO" id="GO:0016740">
    <property type="term" value="F:transferase activity"/>
    <property type="evidence" value="ECO:0007669"/>
    <property type="project" value="UniProtKB-KW"/>
</dbReference>
<organism evidence="2 3">
    <name type="scientific">Microcosmobacter mediterraneus</name>
    <dbReference type="NCBI Taxonomy" id="3075607"/>
    <lineage>
        <taxon>Bacteria</taxon>
        <taxon>Pseudomonadati</taxon>
        <taxon>Bacteroidota</taxon>
        <taxon>Flavobacteriia</taxon>
        <taxon>Flavobacteriales</taxon>
        <taxon>Flavobacteriaceae</taxon>
        <taxon>Microcosmobacter</taxon>
    </lineage>
</organism>
<proteinExistence type="predicted"/>
<keyword evidence="3" id="KW-1185">Reference proteome</keyword>
<evidence type="ECO:0000313" key="2">
    <source>
        <dbReference type="EMBL" id="MDT0558989.1"/>
    </source>
</evidence>